<dbReference type="AlphaFoldDB" id="A0A9N9DZC8"/>
<dbReference type="SUPFAM" id="SSF53098">
    <property type="entry name" value="Ribonuclease H-like"/>
    <property type="match status" value="1"/>
</dbReference>
<reference evidence="2" key="1">
    <citation type="submission" date="2021-06" db="EMBL/GenBank/DDBJ databases">
        <authorList>
            <person name="Kallberg Y."/>
            <person name="Tangrot J."/>
            <person name="Rosling A."/>
        </authorList>
    </citation>
    <scope>NUCLEOTIDE SEQUENCE</scope>
    <source>
        <strain evidence="2">MT106</strain>
    </source>
</reference>
<dbReference type="InterPro" id="IPR008906">
    <property type="entry name" value="HATC_C_dom"/>
</dbReference>
<dbReference type="PANTHER" id="PTHR47611">
    <property type="entry name" value="HAT DIMERISATION DOMAIN, C-TERMINAL"/>
    <property type="match status" value="1"/>
</dbReference>
<accession>A0A9N9DZC8</accession>
<organism evidence="2 3">
    <name type="scientific">Ambispora gerdemannii</name>
    <dbReference type="NCBI Taxonomy" id="144530"/>
    <lineage>
        <taxon>Eukaryota</taxon>
        <taxon>Fungi</taxon>
        <taxon>Fungi incertae sedis</taxon>
        <taxon>Mucoromycota</taxon>
        <taxon>Glomeromycotina</taxon>
        <taxon>Glomeromycetes</taxon>
        <taxon>Archaeosporales</taxon>
        <taxon>Ambisporaceae</taxon>
        <taxon>Ambispora</taxon>
    </lineage>
</organism>
<proteinExistence type="predicted"/>
<keyword evidence="3" id="KW-1185">Reference proteome</keyword>
<dbReference type="PANTHER" id="PTHR47611:SF1">
    <property type="entry name" value="CCHC-TYPE DOMAIN-CONTAINING PROTEIN"/>
    <property type="match status" value="1"/>
</dbReference>
<dbReference type="Pfam" id="PF05699">
    <property type="entry name" value="Dimer_Tnp_hAT"/>
    <property type="match status" value="1"/>
</dbReference>
<name>A0A9N9DZC8_9GLOM</name>
<comment type="caution">
    <text evidence="2">The sequence shown here is derived from an EMBL/GenBank/DDBJ whole genome shotgun (WGS) entry which is preliminary data.</text>
</comment>
<feature type="domain" description="HAT C-terminal dimerisation" evidence="1">
    <location>
        <begin position="2"/>
        <end position="56"/>
    </location>
</feature>
<evidence type="ECO:0000259" key="1">
    <source>
        <dbReference type="Pfam" id="PF05699"/>
    </source>
</evidence>
<feature type="non-terminal residue" evidence="2">
    <location>
        <position position="1"/>
    </location>
</feature>
<dbReference type="Proteomes" id="UP000789831">
    <property type="component" value="Unassembled WGS sequence"/>
</dbReference>
<protein>
    <submittedName>
        <fullName evidence="2">2164_t:CDS:1</fullName>
    </submittedName>
</protein>
<sequence>AHQIQFPQLAKMAYNYLAIPATSVSSERLFSSEEIMISDKKFNLVPKTIRASQCLKS</sequence>
<dbReference type="EMBL" id="CAJVPL010005055">
    <property type="protein sequence ID" value="CAG8654037.1"/>
    <property type="molecule type" value="Genomic_DNA"/>
</dbReference>
<dbReference type="OrthoDB" id="2381924at2759"/>
<dbReference type="InterPro" id="IPR012337">
    <property type="entry name" value="RNaseH-like_sf"/>
</dbReference>
<evidence type="ECO:0000313" key="2">
    <source>
        <dbReference type="EMBL" id="CAG8654037.1"/>
    </source>
</evidence>
<evidence type="ECO:0000313" key="3">
    <source>
        <dbReference type="Proteomes" id="UP000789831"/>
    </source>
</evidence>
<dbReference type="GO" id="GO:0046983">
    <property type="term" value="F:protein dimerization activity"/>
    <property type="evidence" value="ECO:0007669"/>
    <property type="project" value="InterPro"/>
</dbReference>
<gene>
    <name evidence="2" type="ORF">AGERDE_LOCUS11521</name>
</gene>